<protein>
    <submittedName>
        <fullName evidence="2">Uncharacterized protein</fullName>
    </submittedName>
</protein>
<sequence>MDNSKSRQRRKLLLNLPLTLKLLGESQVRMHFLFMAMLFGALSWVGSYVGTVLLLIYAK</sequence>
<dbReference type="EMBL" id="JAUSVF010000003">
    <property type="protein sequence ID" value="MDQ0323560.1"/>
    <property type="molecule type" value="Genomic_DNA"/>
</dbReference>
<accession>A0ABU0BZ99</accession>
<organism evidence="2 3">
    <name type="scientific">Pararhizobium capsulatum DSM 1112</name>
    <dbReference type="NCBI Taxonomy" id="1121113"/>
    <lineage>
        <taxon>Bacteria</taxon>
        <taxon>Pseudomonadati</taxon>
        <taxon>Pseudomonadota</taxon>
        <taxon>Alphaproteobacteria</taxon>
        <taxon>Hyphomicrobiales</taxon>
        <taxon>Rhizobiaceae</taxon>
        <taxon>Rhizobium/Agrobacterium group</taxon>
        <taxon>Pararhizobium</taxon>
    </lineage>
</organism>
<evidence type="ECO:0000313" key="2">
    <source>
        <dbReference type="EMBL" id="MDQ0323560.1"/>
    </source>
</evidence>
<evidence type="ECO:0000313" key="3">
    <source>
        <dbReference type="Proteomes" id="UP001230207"/>
    </source>
</evidence>
<reference evidence="2 3" key="1">
    <citation type="submission" date="2023-07" db="EMBL/GenBank/DDBJ databases">
        <title>Genomic Encyclopedia of Type Strains, Phase IV (KMG-IV): sequencing the most valuable type-strain genomes for metagenomic binning, comparative biology and taxonomic classification.</title>
        <authorList>
            <person name="Goeker M."/>
        </authorList>
    </citation>
    <scope>NUCLEOTIDE SEQUENCE [LARGE SCALE GENOMIC DNA]</scope>
    <source>
        <strain evidence="2 3">DSM 1112</strain>
    </source>
</reference>
<comment type="caution">
    <text evidence="2">The sequence shown here is derived from an EMBL/GenBank/DDBJ whole genome shotgun (WGS) entry which is preliminary data.</text>
</comment>
<keyword evidence="1" id="KW-0812">Transmembrane</keyword>
<keyword evidence="3" id="KW-1185">Reference proteome</keyword>
<proteinExistence type="predicted"/>
<gene>
    <name evidence="2" type="ORF">QO002_005766</name>
</gene>
<feature type="transmembrane region" description="Helical" evidence="1">
    <location>
        <begin position="34"/>
        <end position="58"/>
    </location>
</feature>
<keyword evidence="1" id="KW-0472">Membrane</keyword>
<dbReference type="Proteomes" id="UP001230207">
    <property type="component" value="Unassembled WGS sequence"/>
</dbReference>
<keyword evidence="1" id="KW-1133">Transmembrane helix</keyword>
<evidence type="ECO:0000256" key="1">
    <source>
        <dbReference type="SAM" id="Phobius"/>
    </source>
</evidence>
<name>A0ABU0BZ99_9HYPH</name>